<gene>
    <name evidence="2" type="ORF">PPENT_87.1.T1550009</name>
</gene>
<evidence type="ECO:0000313" key="2">
    <source>
        <dbReference type="EMBL" id="CAD8209498.1"/>
    </source>
</evidence>
<feature type="transmembrane region" description="Helical" evidence="1">
    <location>
        <begin position="475"/>
        <end position="496"/>
    </location>
</feature>
<evidence type="ECO:0000256" key="1">
    <source>
        <dbReference type="SAM" id="Phobius"/>
    </source>
</evidence>
<comment type="caution">
    <text evidence="2">The sequence shown here is derived from an EMBL/GenBank/DDBJ whole genome shotgun (WGS) entry which is preliminary data.</text>
</comment>
<keyword evidence="1" id="KW-0812">Transmembrane</keyword>
<sequence>MGQPAYNRINCIQRSFKKSFSINMINSQDCLIDKKILESSSLIHNKVEYAKSQLALNQSQKVLSKNLQILNTNYNKQQIISIVKYYKIDQFKFNLTNFIMQNCISNTKLENNQVTFDQVMIYIECQLCNLQEVQIQRGYGFPEMTIFNSELLEIKNFQFSQSKIFFKSIASTRDCVKNLLLQNYISFYMQVNIKALLLTIQIFKTVQVSIYLYNFKRNNQVQDYQFSSNLLIISTTNKITALIFLESKQKEFIQLINTNFSYNHLNQYFLNLSPISSTKLLLSLNMEIQLYKDINFMKIWQQTQLIQYYILIHKSYIGNGMIISNLIIFENIKVDFSIPIFGAGFYVITTGISFIKITSSEFSNTKTTLQSLYFSKGGCFYIVAGQSALTLNIKSVTFDSSFSRYDGGEIYINPSEIHNMIEFEKLIVKDCFRLIISFLIIFYPKKILYTLRMFLKIQISIQHKKDWKITIRIQIVQLMMMFSIFFNQILQFFLIWKFQYIQLQLLINKYKFIYCVGNSNQKYKLRKLCVQILRLLISQQDFTSNLIKLKIIQQQYYFLQNILEIYIFDLQITQVNQFKKKEERDGLFMNTGFLFQLDCPLNLTNKY</sequence>
<protein>
    <recommendedName>
        <fullName evidence="4">Transmembrane protein</fullName>
    </recommendedName>
</protein>
<feature type="transmembrane region" description="Helical" evidence="1">
    <location>
        <begin position="434"/>
        <end position="455"/>
    </location>
</feature>
<dbReference type="AlphaFoldDB" id="A0A8S1Y8C7"/>
<dbReference type="EMBL" id="CAJJDO010000155">
    <property type="protein sequence ID" value="CAD8209498.1"/>
    <property type="molecule type" value="Genomic_DNA"/>
</dbReference>
<name>A0A8S1Y8C7_9CILI</name>
<keyword evidence="1" id="KW-1133">Transmembrane helix</keyword>
<keyword evidence="1" id="KW-0472">Membrane</keyword>
<accession>A0A8S1Y8C7</accession>
<evidence type="ECO:0008006" key="4">
    <source>
        <dbReference type="Google" id="ProtNLM"/>
    </source>
</evidence>
<evidence type="ECO:0000313" key="3">
    <source>
        <dbReference type="Proteomes" id="UP000689195"/>
    </source>
</evidence>
<dbReference type="PANTHER" id="PTHR11319">
    <property type="entry name" value="G PROTEIN-COUPLED RECEPTOR-RELATED"/>
    <property type="match status" value="1"/>
</dbReference>
<keyword evidence="3" id="KW-1185">Reference proteome</keyword>
<dbReference type="Proteomes" id="UP000689195">
    <property type="component" value="Unassembled WGS sequence"/>
</dbReference>
<reference evidence="2" key="1">
    <citation type="submission" date="2021-01" db="EMBL/GenBank/DDBJ databases">
        <authorList>
            <consortium name="Genoscope - CEA"/>
            <person name="William W."/>
        </authorList>
    </citation>
    <scope>NUCLEOTIDE SEQUENCE</scope>
</reference>
<proteinExistence type="predicted"/>
<dbReference type="PANTHER" id="PTHR11319:SF35">
    <property type="entry name" value="OUTER MEMBRANE PROTEIN PMPC-RELATED"/>
    <property type="match status" value="1"/>
</dbReference>
<organism evidence="2 3">
    <name type="scientific">Paramecium pentaurelia</name>
    <dbReference type="NCBI Taxonomy" id="43138"/>
    <lineage>
        <taxon>Eukaryota</taxon>
        <taxon>Sar</taxon>
        <taxon>Alveolata</taxon>
        <taxon>Ciliophora</taxon>
        <taxon>Intramacronucleata</taxon>
        <taxon>Oligohymenophorea</taxon>
        <taxon>Peniculida</taxon>
        <taxon>Parameciidae</taxon>
        <taxon>Paramecium</taxon>
    </lineage>
</organism>